<keyword evidence="3 6" id="KW-0238">DNA-binding</keyword>
<dbReference type="Gene3D" id="1.10.150.20">
    <property type="entry name" value="5' to 3' exonuclease, C-terminal subdomain"/>
    <property type="match status" value="1"/>
</dbReference>
<keyword evidence="8" id="KW-0378">Hydrolase</keyword>
<feature type="region of interest" description="Domain III" evidence="6">
    <location>
        <begin position="147"/>
        <end position="194"/>
    </location>
</feature>
<dbReference type="SUPFAM" id="SSF50249">
    <property type="entry name" value="Nucleic acid-binding proteins"/>
    <property type="match status" value="1"/>
</dbReference>
<dbReference type="GO" id="GO:0006310">
    <property type="term" value="P:DNA recombination"/>
    <property type="evidence" value="ECO:0007669"/>
    <property type="project" value="UniProtKB-UniRule"/>
</dbReference>
<keyword evidence="5 6" id="KW-0234">DNA repair</keyword>
<evidence type="ECO:0000256" key="6">
    <source>
        <dbReference type="HAMAP-Rule" id="MF_00031"/>
    </source>
</evidence>
<comment type="domain">
    <text evidence="6">Has three domains with a flexible linker between the domains II and III and assumes an 'L' shape. Domain III is highly mobile and contacts RuvB.</text>
</comment>
<dbReference type="Gene3D" id="2.40.50.140">
    <property type="entry name" value="Nucleic acid-binding proteins"/>
    <property type="match status" value="1"/>
</dbReference>
<dbReference type="GO" id="GO:0000400">
    <property type="term" value="F:four-way junction DNA binding"/>
    <property type="evidence" value="ECO:0007669"/>
    <property type="project" value="UniProtKB-UniRule"/>
</dbReference>
<dbReference type="InterPro" id="IPR013849">
    <property type="entry name" value="DNA_helicase_Holl-junc_RuvA_I"/>
</dbReference>
<evidence type="ECO:0000256" key="4">
    <source>
        <dbReference type="ARBA" id="ARBA00023172"/>
    </source>
</evidence>
<dbReference type="InterPro" id="IPR010994">
    <property type="entry name" value="RuvA_2-like"/>
</dbReference>
<evidence type="ECO:0000256" key="2">
    <source>
        <dbReference type="ARBA" id="ARBA00022763"/>
    </source>
</evidence>
<dbReference type="InterPro" id="IPR000085">
    <property type="entry name" value="RuvA"/>
</dbReference>
<dbReference type="HAMAP" id="MF_00031">
    <property type="entry name" value="DNA_HJ_migration_RuvA"/>
    <property type="match status" value="1"/>
</dbReference>
<dbReference type="Pfam" id="PF07499">
    <property type="entry name" value="RuvA_C"/>
    <property type="match status" value="1"/>
</dbReference>
<evidence type="ECO:0000259" key="7">
    <source>
        <dbReference type="SMART" id="SM00278"/>
    </source>
</evidence>
<dbReference type="RefSeq" id="WP_164823912.1">
    <property type="nucleotide sequence ID" value="NZ_CP049228.1"/>
</dbReference>
<comment type="subunit">
    <text evidence="6">Homotetramer. Forms an RuvA(8)-RuvB(12)-Holliday junction (HJ) complex. HJ DNA is sandwiched between 2 RuvA tetramers; dsDNA enters through RuvA and exits via RuvB. An RuvB hexamer assembles on each DNA strand where it exits the tetramer. Each RuvB hexamer is contacted by two RuvA subunits (via domain III) on 2 adjacent RuvB subunits; this complex drives branch migration. In the full resolvosome a probable DNA-RuvA(4)-RuvB(12)-RuvC(2) complex forms which resolves the HJ.</text>
</comment>
<dbReference type="Pfam" id="PF14520">
    <property type="entry name" value="HHH_5"/>
    <property type="match status" value="1"/>
</dbReference>
<dbReference type="GO" id="GO:0005737">
    <property type="term" value="C:cytoplasm"/>
    <property type="evidence" value="ECO:0007669"/>
    <property type="project" value="UniProtKB-SubCell"/>
</dbReference>
<keyword evidence="4 6" id="KW-0233">DNA recombination</keyword>
<dbReference type="GO" id="GO:0009379">
    <property type="term" value="C:Holliday junction helicase complex"/>
    <property type="evidence" value="ECO:0007669"/>
    <property type="project" value="InterPro"/>
</dbReference>
<comment type="function">
    <text evidence="6">The RuvA-RuvB-RuvC complex processes Holliday junction (HJ) DNA during genetic recombination and DNA repair, while the RuvA-RuvB complex plays an important role in the rescue of blocked DNA replication forks via replication fork reversal (RFR). RuvA specifically binds to HJ cruciform DNA, conferring on it an open structure. The RuvB hexamer acts as an ATP-dependent pump, pulling dsDNA into and through the RuvAB complex. HJ branch migration allows RuvC to scan DNA until it finds its consensus sequence, where it cleaves and resolves the cruciform DNA.</text>
</comment>
<name>A0A6G7B840_9LACO</name>
<evidence type="ECO:0000256" key="1">
    <source>
        <dbReference type="ARBA" id="ARBA00022490"/>
    </source>
</evidence>
<dbReference type="SUPFAM" id="SSF47781">
    <property type="entry name" value="RuvA domain 2-like"/>
    <property type="match status" value="1"/>
</dbReference>
<dbReference type="CDD" id="cd14332">
    <property type="entry name" value="UBA_RuvA_C"/>
    <property type="match status" value="1"/>
</dbReference>
<keyword evidence="1 6" id="KW-0963">Cytoplasm</keyword>
<comment type="similarity">
    <text evidence="6">Belongs to the RuvA family.</text>
</comment>
<dbReference type="EMBL" id="CP049228">
    <property type="protein sequence ID" value="QIH23489.1"/>
    <property type="molecule type" value="Genomic_DNA"/>
</dbReference>
<reference evidence="8 9" key="1">
    <citation type="submission" date="2020-02" db="EMBL/GenBank/DDBJ databases">
        <title>Complete genome sequences of six Lactobacillus iners strains isolated from the human vagina.</title>
        <authorList>
            <person name="France M.T."/>
            <person name="Rutt L."/>
            <person name="Narina S."/>
            <person name="Arbaugh S."/>
            <person name="Humphrys M.S."/>
            <person name="Ma B."/>
            <person name="Hayward M.R."/>
            <person name="Relman D."/>
            <person name="Kwon D.S."/>
            <person name="Ravel J."/>
        </authorList>
    </citation>
    <scope>NUCLEOTIDE SEQUENCE [LARGE SCALE GENOMIC DNA]</scope>
    <source>
        <strain evidence="8 9">C0210C1</strain>
    </source>
</reference>
<dbReference type="SUPFAM" id="SSF46929">
    <property type="entry name" value="DNA helicase RuvA subunit, C-terminal domain"/>
    <property type="match status" value="1"/>
</dbReference>
<protein>
    <recommendedName>
        <fullName evidence="6">Holliday junction branch migration complex subunit RuvA</fullName>
    </recommendedName>
</protein>
<gene>
    <name evidence="6 8" type="primary">ruvA</name>
    <name evidence="8" type="ORF">G6Z83_01845</name>
</gene>
<keyword evidence="2 6" id="KW-0227">DNA damage</keyword>
<dbReference type="Proteomes" id="UP000501676">
    <property type="component" value="Chromosome"/>
</dbReference>
<dbReference type="GO" id="GO:0048476">
    <property type="term" value="C:Holliday junction resolvase complex"/>
    <property type="evidence" value="ECO:0007669"/>
    <property type="project" value="UniProtKB-UniRule"/>
</dbReference>
<organism evidence="8 9">
    <name type="scientific">Lactobacillus iners</name>
    <dbReference type="NCBI Taxonomy" id="147802"/>
    <lineage>
        <taxon>Bacteria</taxon>
        <taxon>Bacillati</taxon>
        <taxon>Bacillota</taxon>
        <taxon>Bacilli</taxon>
        <taxon>Lactobacillales</taxon>
        <taxon>Lactobacillaceae</taxon>
        <taxon>Lactobacillus</taxon>
    </lineage>
</organism>
<comment type="subcellular location">
    <subcellularLocation>
        <location evidence="6">Cytoplasm</location>
    </subcellularLocation>
</comment>
<evidence type="ECO:0000256" key="3">
    <source>
        <dbReference type="ARBA" id="ARBA00023125"/>
    </source>
</evidence>
<dbReference type="InterPro" id="IPR012340">
    <property type="entry name" value="NA-bd_OB-fold"/>
</dbReference>
<dbReference type="NCBIfam" id="TIGR00084">
    <property type="entry name" value="ruvA"/>
    <property type="match status" value="1"/>
</dbReference>
<evidence type="ECO:0000256" key="5">
    <source>
        <dbReference type="ARBA" id="ARBA00023204"/>
    </source>
</evidence>
<dbReference type="InterPro" id="IPR036267">
    <property type="entry name" value="RuvA_C_sf"/>
</dbReference>
<sequence length="194" mass="21543">MFEYLQGKVTIVNPAYIVLDVVGVGYKLYTPNPYQFIENKQYCIFVEQVVRENAITLYGFATNEDKQLFLKLISVSGIGPKSALAIMAAENSQSLMAAIEQGEIKYLTKFPGVGKKVASQIILDLKGKLDVSDQSQLELILDQDNPALKDAILALSALGYSNKEVEKIKPKLEKLPNQSADLYIKEALKLLLKQ</sequence>
<feature type="domain" description="Helix-hairpin-helix DNA-binding motif class 1" evidence="7">
    <location>
        <begin position="70"/>
        <end position="89"/>
    </location>
</feature>
<dbReference type="Pfam" id="PF01330">
    <property type="entry name" value="RuvA_N"/>
    <property type="match status" value="1"/>
</dbReference>
<dbReference type="GO" id="GO:0005524">
    <property type="term" value="F:ATP binding"/>
    <property type="evidence" value="ECO:0007669"/>
    <property type="project" value="InterPro"/>
</dbReference>
<dbReference type="InterPro" id="IPR011114">
    <property type="entry name" value="RuvA_C"/>
</dbReference>
<dbReference type="SMART" id="SM00278">
    <property type="entry name" value="HhH1"/>
    <property type="match status" value="2"/>
</dbReference>
<evidence type="ECO:0000313" key="8">
    <source>
        <dbReference type="EMBL" id="QIH23489.1"/>
    </source>
</evidence>
<dbReference type="Gene3D" id="1.10.8.10">
    <property type="entry name" value="DNA helicase RuvA subunit, C-terminal domain"/>
    <property type="match status" value="1"/>
</dbReference>
<feature type="domain" description="Helix-hairpin-helix DNA-binding motif class 1" evidence="7">
    <location>
        <begin position="105"/>
        <end position="124"/>
    </location>
</feature>
<accession>A0A6G7B840</accession>
<evidence type="ECO:0000313" key="9">
    <source>
        <dbReference type="Proteomes" id="UP000501676"/>
    </source>
</evidence>
<dbReference type="AlphaFoldDB" id="A0A6G7B840"/>
<dbReference type="GO" id="GO:0016787">
    <property type="term" value="F:hydrolase activity"/>
    <property type="evidence" value="ECO:0007669"/>
    <property type="project" value="UniProtKB-KW"/>
</dbReference>
<dbReference type="InterPro" id="IPR003583">
    <property type="entry name" value="Hlx-hairpin-Hlx_DNA-bd_motif"/>
</dbReference>
<proteinExistence type="inferred from homology"/>
<feature type="region of interest" description="Domain II" evidence="6">
    <location>
        <begin position="62"/>
        <end position="139"/>
    </location>
</feature>
<comment type="caution">
    <text evidence="6">Lacks conserved residue(s) required for the propagation of feature annotation.</text>
</comment>
<dbReference type="GO" id="GO:0006281">
    <property type="term" value="P:DNA repair"/>
    <property type="evidence" value="ECO:0007669"/>
    <property type="project" value="UniProtKB-UniRule"/>
</dbReference>
<dbReference type="GO" id="GO:0009378">
    <property type="term" value="F:four-way junction helicase activity"/>
    <property type="evidence" value="ECO:0007669"/>
    <property type="project" value="InterPro"/>
</dbReference>